<dbReference type="PROSITE" id="PS51257">
    <property type="entry name" value="PROKAR_LIPOPROTEIN"/>
    <property type="match status" value="1"/>
</dbReference>
<protein>
    <recommendedName>
        <fullName evidence="2">mannan endo-1,4-beta-mannosidase</fullName>
        <ecNumber evidence="2">3.2.1.78</ecNumber>
    </recommendedName>
</protein>
<keyword evidence="7" id="KW-1185">Reference proteome</keyword>
<evidence type="ECO:0000259" key="5">
    <source>
        <dbReference type="Pfam" id="PF26410"/>
    </source>
</evidence>
<dbReference type="Gene3D" id="3.20.20.80">
    <property type="entry name" value="Glycosidases"/>
    <property type="match status" value="1"/>
</dbReference>
<keyword evidence="3" id="KW-0378">Hydrolase</keyword>
<gene>
    <name evidence="6" type="ORF">ITJ86_01650</name>
</gene>
<dbReference type="SUPFAM" id="SSF51445">
    <property type="entry name" value="(Trans)glycosidases"/>
    <property type="match status" value="1"/>
</dbReference>
<dbReference type="EC" id="3.2.1.78" evidence="2"/>
<feature type="domain" description="Glycoside hydrolase family 5" evidence="5">
    <location>
        <begin position="33"/>
        <end position="435"/>
    </location>
</feature>
<reference evidence="6 7" key="1">
    <citation type="submission" date="2020-11" db="EMBL/GenBank/DDBJ databases">
        <title>Winogradskyella marina sp. nov., isolated from marine sediment.</title>
        <authorList>
            <person name="Bo J."/>
            <person name="Wang S."/>
            <person name="Song X."/>
            <person name="Du Z."/>
        </authorList>
    </citation>
    <scope>NUCLEOTIDE SEQUENCE [LARGE SCALE GENOMIC DNA]</scope>
    <source>
        <strain evidence="6 7">F6397</strain>
    </source>
</reference>
<accession>A0ABS0EDR8</accession>
<dbReference type="InterPro" id="IPR045053">
    <property type="entry name" value="MAN-like"/>
</dbReference>
<evidence type="ECO:0000256" key="2">
    <source>
        <dbReference type="ARBA" id="ARBA00012706"/>
    </source>
</evidence>
<evidence type="ECO:0000313" key="6">
    <source>
        <dbReference type="EMBL" id="MBF8148580.1"/>
    </source>
</evidence>
<dbReference type="RefSeq" id="WP_195869860.1">
    <property type="nucleotide sequence ID" value="NZ_JADOET010000001.1"/>
</dbReference>
<evidence type="ECO:0000256" key="4">
    <source>
        <dbReference type="ARBA" id="ARBA00023295"/>
    </source>
</evidence>
<dbReference type="InterPro" id="IPR017853">
    <property type="entry name" value="GH"/>
</dbReference>
<keyword evidence="4" id="KW-0326">Glycosidase</keyword>
<dbReference type="PANTHER" id="PTHR31451">
    <property type="match status" value="1"/>
</dbReference>
<evidence type="ECO:0000256" key="1">
    <source>
        <dbReference type="ARBA" id="ARBA00001678"/>
    </source>
</evidence>
<comment type="catalytic activity">
    <reaction evidence="1">
        <text>Random hydrolysis of (1-&gt;4)-beta-D-mannosidic linkages in mannans, galactomannans and glucomannans.</text>
        <dbReference type="EC" id="3.2.1.78"/>
    </reaction>
</comment>
<sequence>MKNFKLIVTSLCITVLFSCKSKKYVFNETPSPSDFITVNGMQFQKGDEPYYFIGANYWYGPLLGAKKSGDRERLIKELDLMKSVGIDNLRILVGAEGDGGDSRVHPALQPEQGVYNDDLLDGLDFLLAEMRQRDMYAVLYLNNNWIWSGGMSEYLKWNGYGDVPNPFLKTYSWDDYMNYTKQFHSCEPCKNAFYTHIKYIIGRTNSYTKIKYTDDPTIMSWQVANEPRVLMTPHHEDAFAEWLNKTVSIIKELAPHQLISTGTEGKHGFLQDIKMYERLHSNQNIDYLTMHMWPKNWGWYDIDNEKESTHVSILNATNYMNEHEKIAEKLNKPIVMSEFGFPREKESLSLDASIENRNTFYKAIFETIQKSKTDQNAVAGLNFWGFAGYAITDPNNGKWKHGDDFTGDPPQEPQGLNSVFASDVSTLELIKRFNLLLTE</sequence>
<comment type="caution">
    <text evidence="6">The sequence shown here is derived from an EMBL/GenBank/DDBJ whole genome shotgun (WGS) entry which is preliminary data.</text>
</comment>
<dbReference type="Pfam" id="PF26410">
    <property type="entry name" value="GH5_mannosidase"/>
    <property type="match status" value="1"/>
</dbReference>
<evidence type="ECO:0000256" key="3">
    <source>
        <dbReference type="ARBA" id="ARBA00022801"/>
    </source>
</evidence>
<proteinExistence type="predicted"/>
<dbReference type="Proteomes" id="UP000611215">
    <property type="component" value="Unassembled WGS sequence"/>
</dbReference>
<dbReference type="PANTHER" id="PTHR31451:SF40">
    <property type="entry name" value="GLYCOSIDE HYDROLASE FAMILY 5 DOMAIN-CONTAINING PROTEIN"/>
    <property type="match status" value="1"/>
</dbReference>
<dbReference type="InterPro" id="IPR001547">
    <property type="entry name" value="Glyco_hydro_5"/>
</dbReference>
<dbReference type="EMBL" id="JADOET010000001">
    <property type="protein sequence ID" value="MBF8148580.1"/>
    <property type="molecule type" value="Genomic_DNA"/>
</dbReference>
<evidence type="ECO:0000313" key="7">
    <source>
        <dbReference type="Proteomes" id="UP000611215"/>
    </source>
</evidence>
<name>A0ABS0EDR8_9FLAO</name>
<organism evidence="6 7">
    <name type="scientific">Winogradskyella marina</name>
    <dbReference type="NCBI Taxonomy" id="2785530"/>
    <lineage>
        <taxon>Bacteria</taxon>
        <taxon>Pseudomonadati</taxon>
        <taxon>Bacteroidota</taxon>
        <taxon>Flavobacteriia</taxon>
        <taxon>Flavobacteriales</taxon>
        <taxon>Flavobacteriaceae</taxon>
        <taxon>Winogradskyella</taxon>
    </lineage>
</organism>